<dbReference type="EMBL" id="JAFEJA010000001">
    <property type="protein sequence ID" value="MBM9622487.1"/>
    <property type="molecule type" value="Genomic_DNA"/>
</dbReference>
<evidence type="ECO:0000313" key="1">
    <source>
        <dbReference type="EMBL" id="MBM9622487.1"/>
    </source>
</evidence>
<evidence type="ECO:0000313" key="2">
    <source>
        <dbReference type="Proteomes" id="UP000664109"/>
    </source>
</evidence>
<organism evidence="1 2">
    <name type="scientific">Streptomyces zhihengii</name>
    <dbReference type="NCBI Taxonomy" id="1818004"/>
    <lineage>
        <taxon>Bacteria</taxon>
        <taxon>Bacillati</taxon>
        <taxon>Actinomycetota</taxon>
        <taxon>Actinomycetes</taxon>
        <taxon>Kitasatosporales</taxon>
        <taxon>Streptomycetaceae</taxon>
        <taxon>Streptomyces</taxon>
    </lineage>
</organism>
<protein>
    <submittedName>
        <fullName evidence="1">Uncharacterized protein</fullName>
    </submittedName>
</protein>
<accession>A0ABS2UYG2</accession>
<dbReference type="RefSeq" id="WP_205376220.1">
    <property type="nucleotide sequence ID" value="NZ_JAFEJA010000001.1"/>
</dbReference>
<keyword evidence="2" id="KW-1185">Reference proteome</keyword>
<sequence length="96" mass="11010">MPTSTEQPALHGVHMAEKSDWRDERANGPMYRLRPTGPFWQYQKYVFSFFVNALCAADHLSYGDAAREDHSKEVVMIDIEEIEVVAEALTCGDYIR</sequence>
<reference evidence="1 2" key="1">
    <citation type="journal article" date="2016" name="Arch. Microbiol.">
        <title>Streptomyces zhihengii sp. nov., isolated from rhizospheric soil of Psammosilene tunicoides.</title>
        <authorList>
            <person name="Huang M.J."/>
            <person name="Fei J.J."/>
            <person name="Salam N."/>
            <person name="Kim C.J."/>
            <person name="Hozzein W.N."/>
            <person name="Xiao M."/>
            <person name="Huang H.Q."/>
            <person name="Li W.J."/>
        </authorList>
    </citation>
    <scope>NUCLEOTIDE SEQUENCE [LARGE SCALE GENOMIC DNA]</scope>
    <source>
        <strain evidence="1 2">YIM T102</strain>
    </source>
</reference>
<dbReference type="Proteomes" id="UP000664109">
    <property type="component" value="Unassembled WGS sequence"/>
</dbReference>
<name>A0ABS2UYG2_9ACTN</name>
<gene>
    <name evidence="1" type="ORF">JE024_27865</name>
</gene>
<proteinExistence type="predicted"/>
<comment type="caution">
    <text evidence="1">The sequence shown here is derived from an EMBL/GenBank/DDBJ whole genome shotgun (WGS) entry which is preliminary data.</text>
</comment>